<dbReference type="RefSeq" id="WP_377713750.1">
    <property type="nucleotide sequence ID" value="NZ_JBHTJM010000005.1"/>
</dbReference>
<reference evidence="2" key="1">
    <citation type="journal article" date="2019" name="Int. J. Syst. Evol. Microbiol.">
        <title>The Global Catalogue of Microorganisms (GCM) 10K type strain sequencing project: providing services to taxonomists for standard genome sequencing and annotation.</title>
        <authorList>
            <consortium name="The Broad Institute Genomics Platform"/>
            <consortium name="The Broad Institute Genome Sequencing Center for Infectious Disease"/>
            <person name="Wu L."/>
            <person name="Ma J."/>
        </authorList>
    </citation>
    <scope>NUCLEOTIDE SEQUENCE [LARGE SCALE GENOMIC DNA]</scope>
    <source>
        <strain evidence="2">CCUG 62114</strain>
    </source>
</reference>
<keyword evidence="2" id="KW-1185">Reference proteome</keyword>
<accession>A0ABW3I076</accession>
<sequence>MKIIFCNIDNDISEYPEEGYHFSDVISSSNKIPEKGIAIISFDRDSIACIATYKKTGRVATKKDRIAFKNFVVLENEITIEDIEINLSSKIKKHFYRQATSHITVFSEKVCDGVLGYFSKKHPRIYDEIQLLDKRIQNYMPKYTKRVEEIIAQEKDAVNLVFKMFNFNESDIPIWSSNDNTAPFLKGFNNMTIREDPMVNHDSQVFGDWLKIKQHAQGIVEFVKENQKVTLMNVNRQPLEKTMGVDLLIYHHTFDSYTFIQYKRMTKESDIYLYRPSDSTYKSEIERMNSFMEKITPNVSNKDLKNYRFNDDLFYFKLCPARIENSFSNRMVGGMYLPLELWNILLEDDCTNGPKGGKQLNFNNVGRYFNNSQFINLAQNGWIGSKVEDSKNITDIIMDSINSDNSITLAEYKTDN</sequence>
<dbReference type="EMBL" id="JBHTJM010000005">
    <property type="protein sequence ID" value="MFD0963241.1"/>
    <property type="molecule type" value="Genomic_DNA"/>
</dbReference>
<proteinExistence type="predicted"/>
<evidence type="ECO:0000313" key="1">
    <source>
        <dbReference type="EMBL" id="MFD0963241.1"/>
    </source>
</evidence>
<evidence type="ECO:0000313" key="2">
    <source>
        <dbReference type="Proteomes" id="UP001596997"/>
    </source>
</evidence>
<dbReference type="Proteomes" id="UP001596997">
    <property type="component" value="Unassembled WGS sequence"/>
</dbReference>
<protein>
    <submittedName>
        <fullName evidence="1">Uncharacterized protein</fullName>
    </submittedName>
</protein>
<name>A0ABW3I076_9FLAO</name>
<organism evidence="1 2">
    <name type="scientific">Pseudofulvibacter geojedonensis</name>
    <dbReference type="NCBI Taxonomy" id="1123758"/>
    <lineage>
        <taxon>Bacteria</taxon>
        <taxon>Pseudomonadati</taxon>
        <taxon>Bacteroidota</taxon>
        <taxon>Flavobacteriia</taxon>
        <taxon>Flavobacteriales</taxon>
        <taxon>Flavobacteriaceae</taxon>
        <taxon>Pseudofulvibacter</taxon>
    </lineage>
</organism>
<gene>
    <name evidence="1" type="ORF">ACFQ1O_04375</name>
</gene>
<comment type="caution">
    <text evidence="1">The sequence shown here is derived from an EMBL/GenBank/DDBJ whole genome shotgun (WGS) entry which is preliminary data.</text>
</comment>